<dbReference type="OrthoDB" id="156718at2"/>
<proteinExistence type="predicted"/>
<name>A0A1C6SIA9_9ACTN</name>
<evidence type="ECO:0000313" key="3">
    <source>
        <dbReference type="EMBL" id="SCL29163.1"/>
    </source>
</evidence>
<keyword evidence="4" id="KW-1185">Reference proteome</keyword>
<gene>
    <name evidence="3" type="ORF">GA0070616_3831</name>
</gene>
<feature type="compositionally biased region" description="Low complexity" evidence="1">
    <location>
        <begin position="293"/>
        <end position="311"/>
    </location>
</feature>
<accession>A0A1C6SIA9</accession>
<evidence type="ECO:0000313" key="4">
    <source>
        <dbReference type="Proteomes" id="UP000199699"/>
    </source>
</evidence>
<keyword evidence="2" id="KW-0812">Transmembrane</keyword>
<dbReference type="RefSeq" id="WP_091084477.1">
    <property type="nucleotide sequence ID" value="NZ_FMHT01000003.1"/>
</dbReference>
<protein>
    <submittedName>
        <fullName evidence="3">Uncharacterized protein</fullName>
    </submittedName>
</protein>
<sequence>MRVVRVLAGMLLLAAGVPALFVAAGLGLLTGHAEPDGAFSARFETVQTAGHAVVVDDLDKLLRAEAPFVRAGRAELRLQARTPDGPAFLGLAPTAEVERWLAEVPHAAVRRVALARGPLPVRLAPAGPSRASSAAPVRPATAPFWVRDGVGAVEWNPADLQDRRLSLVVMRPDGRADLTLDLRAEWEAGWIAPVTWGTLTAGLLLVMVAGLLLLRPVGLREVVWVVEPDQVPVLAGRLGVTSLSGLGAQPTGPRPGVERQLVAVGAASRPALGPVPARRPATLADLPAPQRPAPAGGAVAAGGSAPAAPAGAAGGGAARGGESIALTLAWPPLSAAEQSDRLRPAVPPDGRRR</sequence>
<keyword evidence="2" id="KW-0472">Membrane</keyword>
<dbReference type="STRING" id="145857.GA0070616_3831"/>
<feature type="transmembrane region" description="Helical" evidence="2">
    <location>
        <begin position="190"/>
        <end position="214"/>
    </location>
</feature>
<evidence type="ECO:0000256" key="1">
    <source>
        <dbReference type="SAM" id="MobiDB-lite"/>
    </source>
</evidence>
<evidence type="ECO:0000256" key="2">
    <source>
        <dbReference type="SAM" id="Phobius"/>
    </source>
</evidence>
<dbReference type="EMBL" id="FMHT01000003">
    <property type="protein sequence ID" value="SCL29163.1"/>
    <property type="molecule type" value="Genomic_DNA"/>
</dbReference>
<dbReference type="AlphaFoldDB" id="A0A1C6SIA9"/>
<dbReference type="Proteomes" id="UP000199699">
    <property type="component" value="Unassembled WGS sequence"/>
</dbReference>
<reference evidence="3 4" key="1">
    <citation type="submission" date="2016-06" db="EMBL/GenBank/DDBJ databases">
        <authorList>
            <person name="Kjaerup R.B."/>
            <person name="Dalgaard T.S."/>
            <person name="Juul-Madsen H.R."/>
        </authorList>
    </citation>
    <scope>NUCLEOTIDE SEQUENCE [LARGE SCALE GENOMIC DNA]</scope>
    <source>
        <strain evidence="3 4">DSM 43818</strain>
    </source>
</reference>
<organism evidence="3 4">
    <name type="scientific">Micromonospora nigra</name>
    <dbReference type="NCBI Taxonomy" id="145857"/>
    <lineage>
        <taxon>Bacteria</taxon>
        <taxon>Bacillati</taxon>
        <taxon>Actinomycetota</taxon>
        <taxon>Actinomycetes</taxon>
        <taxon>Micromonosporales</taxon>
        <taxon>Micromonosporaceae</taxon>
        <taxon>Micromonospora</taxon>
    </lineage>
</organism>
<keyword evidence="2" id="KW-1133">Transmembrane helix</keyword>
<feature type="region of interest" description="Disordered" evidence="1">
    <location>
        <begin position="273"/>
        <end position="353"/>
    </location>
</feature>